<dbReference type="EMBL" id="CP137624">
    <property type="protein sequence ID" value="WPK13856.1"/>
    <property type="molecule type" value="Genomic_DNA"/>
</dbReference>
<dbReference type="PIRSF" id="PIRSF037692">
    <property type="entry name" value="UCP037692"/>
    <property type="match status" value="1"/>
</dbReference>
<organism evidence="1 2">
    <name type="scientific">Lysinibacillus louembei</name>
    <dbReference type="NCBI Taxonomy" id="1470088"/>
    <lineage>
        <taxon>Bacteria</taxon>
        <taxon>Bacillati</taxon>
        <taxon>Bacillota</taxon>
        <taxon>Bacilli</taxon>
        <taxon>Bacillales</taxon>
        <taxon>Bacillaceae</taxon>
        <taxon>Lysinibacillus</taxon>
    </lineage>
</organism>
<accession>A0ABZ0S2G3</accession>
<dbReference type="InterPro" id="IPR017263">
    <property type="entry name" value="UCP037692"/>
</dbReference>
<dbReference type="RefSeq" id="WP_319838284.1">
    <property type="nucleotide sequence ID" value="NZ_CP137624.1"/>
</dbReference>
<keyword evidence="2" id="KW-1185">Reference proteome</keyword>
<gene>
    <name evidence="1" type="ORF">R6U77_09490</name>
</gene>
<evidence type="ECO:0000313" key="2">
    <source>
        <dbReference type="Proteomes" id="UP001322664"/>
    </source>
</evidence>
<evidence type="ECO:0000313" key="1">
    <source>
        <dbReference type="EMBL" id="WPK13856.1"/>
    </source>
</evidence>
<sequence length="69" mass="8368">MIQHFHFKPLYEHKQLPGWLISFFYKQQRYQAEYHKDGSIRFLGVAPAEDDLAVVEKMVHELMLFHVYD</sequence>
<protein>
    <submittedName>
        <fullName evidence="1">YheE family protein</fullName>
    </submittedName>
</protein>
<proteinExistence type="predicted"/>
<name>A0ABZ0S2G3_9BACI</name>
<dbReference type="Pfam" id="PF17277">
    <property type="entry name" value="DUF5342"/>
    <property type="match status" value="1"/>
</dbReference>
<dbReference type="Proteomes" id="UP001322664">
    <property type="component" value="Chromosome"/>
</dbReference>
<reference evidence="1 2" key="1">
    <citation type="submission" date="2023-09" db="EMBL/GenBank/DDBJ databases">
        <authorList>
            <person name="Page C.A."/>
            <person name="Perez-Diaz I.M."/>
        </authorList>
    </citation>
    <scope>NUCLEOTIDE SEQUENCE [LARGE SCALE GENOMIC DNA]</scope>
    <source>
        <strain evidence="1 2">Ll15</strain>
    </source>
</reference>